<dbReference type="PANTHER" id="PTHR36927:SF1">
    <property type="entry name" value="MDO-LIKE PROTEIN"/>
    <property type="match status" value="1"/>
</dbReference>
<evidence type="ECO:0000313" key="3">
    <source>
        <dbReference type="Proteomes" id="UP000290287"/>
    </source>
</evidence>
<name>A0A4Q0YWL0_9GAMM</name>
<keyword evidence="1" id="KW-0472">Membrane</keyword>
<feature type="transmembrane region" description="Helical" evidence="1">
    <location>
        <begin position="9"/>
        <end position="28"/>
    </location>
</feature>
<keyword evidence="3" id="KW-1185">Reference proteome</keyword>
<gene>
    <name evidence="2" type="ORF">CS022_03630</name>
</gene>
<accession>A0A4Q0YWL0</accession>
<evidence type="ECO:0000313" key="2">
    <source>
        <dbReference type="EMBL" id="RXJ74654.1"/>
    </source>
</evidence>
<dbReference type="RefSeq" id="WP_129121124.1">
    <property type="nucleotide sequence ID" value="NZ_PEIB01000002.1"/>
</dbReference>
<protein>
    <recommendedName>
        <fullName evidence="4">Acyltransferase 3 domain-containing protein</fullName>
    </recommendedName>
</protein>
<dbReference type="OrthoDB" id="9809782at2"/>
<dbReference type="InterPro" id="IPR050623">
    <property type="entry name" value="Glucan_succinyl_AcylTrfase"/>
</dbReference>
<evidence type="ECO:0008006" key="4">
    <source>
        <dbReference type="Google" id="ProtNLM"/>
    </source>
</evidence>
<proteinExistence type="predicted"/>
<evidence type="ECO:0000256" key="1">
    <source>
        <dbReference type="SAM" id="Phobius"/>
    </source>
</evidence>
<reference evidence="2 3" key="1">
    <citation type="submission" date="2017-10" db="EMBL/GenBank/DDBJ databases">
        <title>Nyctiphanis sp. nov., isolated from the stomach of the euphausiid Nyctiphanes simplex (Hansen, 1911) in the Gulf of California.</title>
        <authorList>
            <person name="Gomez-Gil B."/>
            <person name="Aguilar-Mendez M."/>
            <person name="Lopez-Cortes A."/>
            <person name="Gomez-Gutierrez J."/>
            <person name="Roque A."/>
            <person name="Lang E."/>
            <person name="Gonzalez-Castillo A."/>
        </authorList>
    </citation>
    <scope>NUCLEOTIDE SEQUENCE [LARGE SCALE GENOMIC DNA]</scope>
    <source>
        <strain evidence="2 3">CAIM 600</strain>
    </source>
</reference>
<dbReference type="EMBL" id="PEIB01000002">
    <property type="protein sequence ID" value="RXJ74654.1"/>
    <property type="molecule type" value="Genomic_DNA"/>
</dbReference>
<feature type="transmembrane region" description="Helical" evidence="1">
    <location>
        <begin position="34"/>
        <end position="55"/>
    </location>
</feature>
<keyword evidence="1" id="KW-0812">Transmembrane</keyword>
<dbReference type="AlphaFoldDB" id="A0A4Q0YWL0"/>
<feature type="transmembrane region" description="Helical" evidence="1">
    <location>
        <begin position="76"/>
        <end position="99"/>
    </location>
</feature>
<comment type="caution">
    <text evidence="2">The sequence shown here is derived from an EMBL/GenBank/DDBJ whole genome shotgun (WGS) entry which is preliminary data.</text>
</comment>
<dbReference type="PANTHER" id="PTHR36927">
    <property type="entry name" value="BLR4337 PROTEIN"/>
    <property type="match status" value="1"/>
</dbReference>
<dbReference type="Proteomes" id="UP000290287">
    <property type="component" value="Unassembled WGS sequence"/>
</dbReference>
<sequence length="137" mass="15383">MAKSTYQSWYSLSLLFPLFMVTAAGLYIARVKGFTIATAPILTAVEASLWILSALGTGHRYLNKPNRWLPMLSQSVYPVYLVHMLILFLLSTLLLPLSVEAGVKFVLLTTMTFLLSFSAYLVLKRLPVVLLFFGVKY</sequence>
<keyword evidence="1" id="KW-1133">Transmembrane helix</keyword>
<organism evidence="2 3">
    <name type="scientific">Veronia nyctiphanis</name>
    <dbReference type="NCBI Taxonomy" id="1278244"/>
    <lineage>
        <taxon>Bacteria</taxon>
        <taxon>Pseudomonadati</taxon>
        <taxon>Pseudomonadota</taxon>
        <taxon>Gammaproteobacteria</taxon>
        <taxon>Vibrionales</taxon>
        <taxon>Vibrionaceae</taxon>
        <taxon>Veronia</taxon>
    </lineage>
</organism>